<sequence length="278" mass="29862">MPAPDSAAPGAARAAGRVRWRVVGCDSAVWEPSSCSDPRPSVSGASPCSVSRASRRGVASCLSLCAACVGRRSVRCKRVSVSGARVARERVSGRPRSWPADDPLGYADVALARDDESPILARWSLGDGPGSRPAALRRSPALPQSGDLSLNRSRCSPAGGSSAALRVYRHSTDGLPARRFRGSAARPSETDAPALHGHTLATSPLWDIPPHRRRASTRASRRLALHLRTRASRVSSYEAQVARRAHRRPDCTCASLCRRRVARTLGCSETHRDLGRRR</sequence>
<dbReference type="KEGG" id="sgf:HEP81_08116"/>
<dbReference type="AlphaFoldDB" id="A0A7H1QDG4"/>
<protein>
    <submittedName>
        <fullName evidence="2">Uncharacterized protein</fullName>
    </submittedName>
</protein>
<organism evidence="2 3">
    <name type="scientific">Streptomyces griseofuscus</name>
    <dbReference type="NCBI Taxonomy" id="146922"/>
    <lineage>
        <taxon>Bacteria</taxon>
        <taxon>Bacillati</taxon>
        <taxon>Actinomycetota</taxon>
        <taxon>Actinomycetes</taxon>
        <taxon>Kitasatosporales</taxon>
        <taxon>Streptomycetaceae</taxon>
        <taxon>Streptomyces</taxon>
    </lineage>
</organism>
<gene>
    <name evidence="2" type="ORF">HEP81_08116</name>
</gene>
<evidence type="ECO:0000256" key="1">
    <source>
        <dbReference type="SAM" id="MobiDB-lite"/>
    </source>
</evidence>
<evidence type="ECO:0000313" key="3">
    <source>
        <dbReference type="Proteomes" id="UP000516422"/>
    </source>
</evidence>
<feature type="region of interest" description="Disordered" evidence="1">
    <location>
        <begin position="125"/>
        <end position="161"/>
    </location>
</feature>
<proteinExistence type="predicted"/>
<evidence type="ECO:0000313" key="2">
    <source>
        <dbReference type="EMBL" id="QNT98344.1"/>
    </source>
</evidence>
<reference evidence="2 3" key="1">
    <citation type="submission" date="2020-04" db="EMBL/GenBank/DDBJ databases">
        <title>Characterization and engineering of Streptomyces griseofuscus DSM40191 as a potential heterologous host for expression of BGCs.</title>
        <authorList>
            <person name="Gren T."/>
            <person name="Whitford C.M."/>
            <person name="Mohite O.S."/>
            <person name="Joergensen T.S."/>
            <person name="Nielsen J.B."/>
            <person name="Lee S.Y."/>
            <person name="Weber T."/>
        </authorList>
    </citation>
    <scope>NUCLEOTIDE SEQUENCE [LARGE SCALE GENOMIC DNA]</scope>
    <source>
        <strain evidence="2 3">DSM 40191</strain>
        <plasmid evidence="2 3">pSGRIFU2</plasmid>
    </source>
</reference>
<name>A0A7H1QDG4_9ACTN</name>
<keyword evidence="2" id="KW-0614">Plasmid</keyword>
<accession>A0A7H1QDG4</accession>
<geneLocation type="plasmid" evidence="2 3">
    <name>pSGRIFU2</name>
</geneLocation>
<dbReference type="Proteomes" id="UP000516422">
    <property type="component" value="Plasmid pSGRIFU2"/>
</dbReference>
<dbReference type="EMBL" id="CP051008">
    <property type="protein sequence ID" value="QNT98344.1"/>
    <property type="molecule type" value="Genomic_DNA"/>
</dbReference>